<accession>A0A5C3KJV2</accession>
<evidence type="ECO:0000313" key="3">
    <source>
        <dbReference type="Proteomes" id="UP000307440"/>
    </source>
</evidence>
<organism evidence="2 3">
    <name type="scientific">Coprinopsis marcescibilis</name>
    <name type="common">Agaric fungus</name>
    <name type="synonym">Psathyrella marcescibilis</name>
    <dbReference type="NCBI Taxonomy" id="230819"/>
    <lineage>
        <taxon>Eukaryota</taxon>
        <taxon>Fungi</taxon>
        <taxon>Dikarya</taxon>
        <taxon>Basidiomycota</taxon>
        <taxon>Agaricomycotina</taxon>
        <taxon>Agaricomycetes</taxon>
        <taxon>Agaricomycetidae</taxon>
        <taxon>Agaricales</taxon>
        <taxon>Agaricineae</taxon>
        <taxon>Psathyrellaceae</taxon>
        <taxon>Coprinopsis</taxon>
    </lineage>
</organism>
<feature type="region of interest" description="Disordered" evidence="1">
    <location>
        <begin position="1"/>
        <end position="25"/>
    </location>
</feature>
<evidence type="ECO:0000256" key="1">
    <source>
        <dbReference type="SAM" id="MobiDB-lite"/>
    </source>
</evidence>
<protein>
    <submittedName>
        <fullName evidence="2">Uncharacterized protein</fullName>
    </submittedName>
</protein>
<reference evidence="2 3" key="1">
    <citation type="journal article" date="2019" name="Nat. Ecol. Evol.">
        <title>Megaphylogeny resolves global patterns of mushroom evolution.</title>
        <authorList>
            <person name="Varga T."/>
            <person name="Krizsan K."/>
            <person name="Foldi C."/>
            <person name="Dima B."/>
            <person name="Sanchez-Garcia M."/>
            <person name="Sanchez-Ramirez S."/>
            <person name="Szollosi G.J."/>
            <person name="Szarkandi J.G."/>
            <person name="Papp V."/>
            <person name="Albert L."/>
            <person name="Andreopoulos W."/>
            <person name="Angelini C."/>
            <person name="Antonin V."/>
            <person name="Barry K.W."/>
            <person name="Bougher N.L."/>
            <person name="Buchanan P."/>
            <person name="Buyck B."/>
            <person name="Bense V."/>
            <person name="Catcheside P."/>
            <person name="Chovatia M."/>
            <person name="Cooper J."/>
            <person name="Damon W."/>
            <person name="Desjardin D."/>
            <person name="Finy P."/>
            <person name="Geml J."/>
            <person name="Haridas S."/>
            <person name="Hughes K."/>
            <person name="Justo A."/>
            <person name="Karasinski D."/>
            <person name="Kautmanova I."/>
            <person name="Kiss B."/>
            <person name="Kocsube S."/>
            <person name="Kotiranta H."/>
            <person name="LaButti K.M."/>
            <person name="Lechner B.E."/>
            <person name="Liimatainen K."/>
            <person name="Lipzen A."/>
            <person name="Lukacs Z."/>
            <person name="Mihaltcheva S."/>
            <person name="Morgado L.N."/>
            <person name="Niskanen T."/>
            <person name="Noordeloos M.E."/>
            <person name="Ohm R.A."/>
            <person name="Ortiz-Santana B."/>
            <person name="Ovrebo C."/>
            <person name="Racz N."/>
            <person name="Riley R."/>
            <person name="Savchenko A."/>
            <person name="Shiryaev A."/>
            <person name="Soop K."/>
            <person name="Spirin V."/>
            <person name="Szebenyi C."/>
            <person name="Tomsovsky M."/>
            <person name="Tulloss R.E."/>
            <person name="Uehling J."/>
            <person name="Grigoriev I.V."/>
            <person name="Vagvolgyi C."/>
            <person name="Papp T."/>
            <person name="Martin F.M."/>
            <person name="Miettinen O."/>
            <person name="Hibbett D.S."/>
            <person name="Nagy L.G."/>
        </authorList>
    </citation>
    <scope>NUCLEOTIDE SEQUENCE [LARGE SCALE GENOMIC DNA]</scope>
    <source>
        <strain evidence="2 3">CBS 121175</strain>
    </source>
</reference>
<keyword evidence="3" id="KW-1185">Reference proteome</keyword>
<evidence type="ECO:0000313" key="2">
    <source>
        <dbReference type="EMBL" id="TFK20195.1"/>
    </source>
</evidence>
<dbReference type="EMBL" id="ML210308">
    <property type="protein sequence ID" value="TFK20195.1"/>
    <property type="molecule type" value="Genomic_DNA"/>
</dbReference>
<dbReference type="Proteomes" id="UP000307440">
    <property type="component" value="Unassembled WGS sequence"/>
</dbReference>
<proteinExistence type="predicted"/>
<gene>
    <name evidence="2" type="ORF">FA15DRAFT_708285</name>
</gene>
<sequence>MSSTAVTIDIGGTTSNPHQWTDTASTPLNKWGTVDNEWGWGRELDSPLVWDGYESDWDRIPSPSSTDSLTLNPDFEVELEDKSLSAAADLLAILDATDKYLPVKQIQPVKHIQEGTPNSMWFAIELVSMIAGYLSWRNLPAFSGVASAWRAIAQHIAQTRLDKSISPVLEAFGIGVAQFWHVLNDTSAVYMGSANIT</sequence>
<name>A0A5C3KJV2_COPMA</name>
<dbReference type="AlphaFoldDB" id="A0A5C3KJV2"/>